<dbReference type="Pfam" id="PF04199">
    <property type="entry name" value="Cyclase"/>
    <property type="match status" value="1"/>
</dbReference>
<name>A0A832ZXF4_CALS0</name>
<sequence length="264" mass="29731">MNEDLISNVLKCKVYDLGQPYFNGMPVHPEDPPFNMVIYRYHEYTKRIFEKVAPGFSDSMELIITSMHSGTHIDSKCHMARDGALYQGVKAGEIVSHTGYKKYGTEEIPIFVKRAVLLDIPSAKGMDILPPRYGITSADLEEAVKKQNVMINEGDVILVRTGYSRYFTTDKEKYLHDFAGITEESAKWIIDRRPSLFGIDNLAMAVPKPFEVHLMFLVDAGIHVMKSLYLEELAKDRKYVSLLVVSPLKIIGATGSLIRPIAIA</sequence>
<accession>A0A832ZXF4</accession>
<dbReference type="PANTHER" id="PTHR34861">
    <property type="match status" value="1"/>
</dbReference>
<protein>
    <submittedName>
        <fullName evidence="1">Cyclase family protein</fullName>
    </submittedName>
</protein>
<proteinExistence type="predicted"/>
<dbReference type="Proteomes" id="UP000608579">
    <property type="component" value="Unassembled WGS sequence"/>
</dbReference>
<dbReference type="GO" id="GO:0019441">
    <property type="term" value="P:L-tryptophan catabolic process to kynurenine"/>
    <property type="evidence" value="ECO:0007669"/>
    <property type="project" value="InterPro"/>
</dbReference>
<comment type="caution">
    <text evidence="1">The sequence shown here is derived from an EMBL/GenBank/DDBJ whole genome shotgun (WGS) entry which is preliminary data.</text>
</comment>
<dbReference type="Gene3D" id="3.50.30.50">
    <property type="entry name" value="Putative cyclase"/>
    <property type="match status" value="1"/>
</dbReference>
<evidence type="ECO:0000313" key="2">
    <source>
        <dbReference type="Proteomes" id="UP000608579"/>
    </source>
</evidence>
<dbReference type="GO" id="GO:0004061">
    <property type="term" value="F:arylformamidase activity"/>
    <property type="evidence" value="ECO:0007669"/>
    <property type="project" value="InterPro"/>
</dbReference>
<reference evidence="1" key="1">
    <citation type="journal article" date="2020" name="ISME J.">
        <title>Gammaproteobacteria mediating utilization of methyl-, sulfur- and petroleum organic compounds in deep ocean hydrothermal plumes.</title>
        <authorList>
            <person name="Zhou Z."/>
            <person name="Liu Y."/>
            <person name="Pan J."/>
            <person name="Cron B.R."/>
            <person name="Toner B.M."/>
            <person name="Anantharaman K."/>
            <person name="Breier J.A."/>
            <person name="Dick G.J."/>
            <person name="Li M."/>
        </authorList>
    </citation>
    <scope>NUCLEOTIDE SEQUENCE</scope>
    <source>
        <strain evidence="1">SZUA-1515</strain>
    </source>
</reference>
<evidence type="ECO:0000313" key="1">
    <source>
        <dbReference type="EMBL" id="HIQ30127.1"/>
    </source>
</evidence>
<gene>
    <name evidence="1" type="ORF">EYH45_06150</name>
</gene>
<dbReference type="InterPro" id="IPR007325">
    <property type="entry name" value="KFase/CYL"/>
</dbReference>
<dbReference type="InterPro" id="IPR037175">
    <property type="entry name" value="KFase_sf"/>
</dbReference>
<dbReference type="AlphaFoldDB" id="A0A832ZXF4"/>
<dbReference type="PANTHER" id="PTHR34861:SF10">
    <property type="entry name" value="CYCLASE"/>
    <property type="match status" value="1"/>
</dbReference>
<organism evidence="1 2">
    <name type="scientific">Caldiarchaeum subterraneum</name>
    <dbReference type="NCBI Taxonomy" id="311458"/>
    <lineage>
        <taxon>Archaea</taxon>
        <taxon>Nitrososphaerota</taxon>
        <taxon>Candidatus Caldarchaeales</taxon>
        <taxon>Candidatus Caldarchaeaceae</taxon>
        <taxon>Candidatus Caldarchaeum</taxon>
    </lineage>
</organism>
<dbReference type="SUPFAM" id="SSF102198">
    <property type="entry name" value="Putative cyclase"/>
    <property type="match status" value="1"/>
</dbReference>
<dbReference type="EMBL" id="DQVM01000115">
    <property type="protein sequence ID" value="HIQ30127.1"/>
    <property type="molecule type" value="Genomic_DNA"/>
</dbReference>